<dbReference type="InterPro" id="IPR023214">
    <property type="entry name" value="HAD_sf"/>
</dbReference>
<reference evidence="1 2" key="1">
    <citation type="submission" date="2020-04" db="EMBL/GenBank/DDBJ databases">
        <authorList>
            <person name="Hitch T.C.A."/>
            <person name="Wylensek D."/>
            <person name="Clavel T."/>
        </authorList>
    </citation>
    <scope>NUCLEOTIDE SEQUENCE [LARGE SCALE GENOMIC DNA]</scope>
    <source>
        <strain evidence="1 2">BL-383-APC-3D</strain>
    </source>
</reference>
<evidence type="ECO:0000313" key="1">
    <source>
        <dbReference type="EMBL" id="NME89595.1"/>
    </source>
</evidence>
<dbReference type="Gene3D" id="3.40.50.1000">
    <property type="entry name" value="HAD superfamily/HAD-like"/>
    <property type="match status" value="1"/>
</dbReference>
<evidence type="ECO:0000313" key="2">
    <source>
        <dbReference type="Proteomes" id="UP000544551"/>
    </source>
</evidence>
<proteinExistence type="predicted"/>
<dbReference type="RefSeq" id="WP_168969872.1">
    <property type="nucleotide sequence ID" value="NZ_JABAFZ010000006.1"/>
</dbReference>
<accession>A0AB36CL35</accession>
<name>A0AB36CL35_9CORY</name>
<gene>
    <name evidence="1" type="ORF">HF853_07935</name>
</gene>
<dbReference type="EMBL" id="JABAFZ010000006">
    <property type="protein sequence ID" value="NME89595.1"/>
    <property type="molecule type" value="Genomic_DNA"/>
</dbReference>
<protein>
    <submittedName>
        <fullName evidence="1">XRE family transcriptional regulator</fullName>
    </submittedName>
</protein>
<sequence length="78" mass="8424">MAQFLISLDELDRVKRANHIGSTVELAKRTNLARSTWARVTSTRKPTPDVLEALANLGARPTKILVLEDSAATPLAAA</sequence>
<dbReference type="AlphaFoldDB" id="A0AB36CL35"/>
<dbReference type="Proteomes" id="UP000544551">
    <property type="component" value="Unassembled WGS sequence"/>
</dbReference>
<comment type="caution">
    <text evidence="1">The sequence shown here is derived from an EMBL/GenBank/DDBJ whole genome shotgun (WGS) entry which is preliminary data.</text>
</comment>
<organism evidence="1 2">
    <name type="scientific">Corynebacterium stationis</name>
    <dbReference type="NCBI Taxonomy" id="1705"/>
    <lineage>
        <taxon>Bacteria</taxon>
        <taxon>Bacillati</taxon>
        <taxon>Actinomycetota</taxon>
        <taxon>Actinomycetes</taxon>
        <taxon>Mycobacteriales</taxon>
        <taxon>Corynebacteriaceae</taxon>
        <taxon>Corynebacterium</taxon>
    </lineage>
</organism>